<dbReference type="AlphaFoldDB" id="A0A0N7KGV1"/>
<dbReference type="EMBL" id="AP014959">
    <property type="protein sequence ID" value="BAS83041.1"/>
    <property type="molecule type" value="Genomic_DNA"/>
</dbReference>
<dbReference type="PaxDb" id="39947-A0A0N7KGV1"/>
<sequence>MAALSAGETVAIRGPGLTPTRPPPPRRRTSASSAMATPHLRRGGKSKCTALSVGLCAVRCACTQPASRPAYDAGRLIHHRRLPRYLLLLLPVKTFSTVAPSLSSLFAPPRLHPCLASIPNPTASLARPPAWEPPRLPS</sequence>
<reference evidence="2 3" key="2">
    <citation type="journal article" date="2013" name="Plant Cell Physiol.">
        <title>Rice Annotation Project Database (RAP-DB): an integrative and interactive database for rice genomics.</title>
        <authorList>
            <person name="Sakai H."/>
            <person name="Lee S.S."/>
            <person name="Tanaka T."/>
            <person name="Numa H."/>
            <person name="Kim J."/>
            <person name="Kawahara Y."/>
            <person name="Wakimoto H."/>
            <person name="Yang C.C."/>
            <person name="Iwamoto M."/>
            <person name="Abe T."/>
            <person name="Yamada Y."/>
            <person name="Muto A."/>
            <person name="Inokuchi H."/>
            <person name="Ikemura T."/>
            <person name="Matsumoto T."/>
            <person name="Sasaki T."/>
            <person name="Itoh T."/>
        </authorList>
    </citation>
    <scope>NUCLEOTIDE SEQUENCE [LARGE SCALE GENOMIC DNA]</scope>
    <source>
        <strain evidence="3">cv. Nipponbare</strain>
    </source>
</reference>
<evidence type="ECO:0000313" key="2">
    <source>
        <dbReference type="EMBL" id="BAS83041.1"/>
    </source>
</evidence>
<evidence type="ECO:0000313" key="3">
    <source>
        <dbReference type="Proteomes" id="UP000059680"/>
    </source>
</evidence>
<keyword evidence="3" id="KW-1185">Reference proteome</keyword>
<reference evidence="2 3" key="3">
    <citation type="journal article" date="2013" name="Rice">
        <title>Improvement of the Oryza sativa Nipponbare reference genome using next generation sequence and optical map data.</title>
        <authorList>
            <person name="Kawahara Y."/>
            <person name="de la Bastide M."/>
            <person name="Hamilton J.P."/>
            <person name="Kanamori H."/>
            <person name="McCombie W.R."/>
            <person name="Ouyang S."/>
            <person name="Schwartz D.C."/>
            <person name="Tanaka T."/>
            <person name="Wu J."/>
            <person name="Zhou S."/>
            <person name="Childs K.L."/>
            <person name="Davidson R.M."/>
            <person name="Lin H."/>
            <person name="Quesada-Ocampo L."/>
            <person name="Vaillancourt B."/>
            <person name="Sakai H."/>
            <person name="Lee S.S."/>
            <person name="Kim J."/>
            <person name="Numa H."/>
            <person name="Itoh T."/>
            <person name="Buell C.R."/>
            <person name="Matsumoto T."/>
        </authorList>
    </citation>
    <scope>NUCLEOTIDE SEQUENCE [LARGE SCALE GENOMIC DNA]</scope>
    <source>
        <strain evidence="3">cv. Nipponbare</strain>
    </source>
</reference>
<gene>
    <name evidence="2" type="ordered locus">Os03g0224050</name>
    <name evidence="2" type="ORF">OSNPB_030224050</name>
</gene>
<protein>
    <submittedName>
        <fullName evidence="2">Os03g0224050 protein</fullName>
    </submittedName>
</protein>
<organism evidence="2 3">
    <name type="scientific">Oryza sativa subsp. japonica</name>
    <name type="common">Rice</name>
    <dbReference type="NCBI Taxonomy" id="39947"/>
    <lineage>
        <taxon>Eukaryota</taxon>
        <taxon>Viridiplantae</taxon>
        <taxon>Streptophyta</taxon>
        <taxon>Embryophyta</taxon>
        <taxon>Tracheophyta</taxon>
        <taxon>Spermatophyta</taxon>
        <taxon>Magnoliopsida</taxon>
        <taxon>Liliopsida</taxon>
        <taxon>Poales</taxon>
        <taxon>Poaceae</taxon>
        <taxon>BOP clade</taxon>
        <taxon>Oryzoideae</taxon>
        <taxon>Oryzeae</taxon>
        <taxon>Oryzinae</taxon>
        <taxon>Oryza</taxon>
        <taxon>Oryza sativa</taxon>
    </lineage>
</organism>
<evidence type="ECO:0000256" key="1">
    <source>
        <dbReference type="SAM" id="MobiDB-lite"/>
    </source>
</evidence>
<accession>A0A0N7KGV1</accession>
<proteinExistence type="predicted"/>
<feature type="region of interest" description="Disordered" evidence="1">
    <location>
        <begin position="1"/>
        <end position="44"/>
    </location>
</feature>
<dbReference type="InParanoid" id="A0A0N7KGV1"/>
<reference evidence="3" key="1">
    <citation type="journal article" date="2005" name="Nature">
        <title>The map-based sequence of the rice genome.</title>
        <authorList>
            <consortium name="International rice genome sequencing project (IRGSP)"/>
            <person name="Matsumoto T."/>
            <person name="Wu J."/>
            <person name="Kanamori H."/>
            <person name="Katayose Y."/>
            <person name="Fujisawa M."/>
            <person name="Namiki N."/>
            <person name="Mizuno H."/>
            <person name="Yamamoto K."/>
            <person name="Antonio B.A."/>
            <person name="Baba T."/>
            <person name="Sakata K."/>
            <person name="Nagamura Y."/>
            <person name="Aoki H."/>
            <person name="Arikawa K."/>
            <person name="Arita K."/>
            <person name="Bito T."/>
            <person name="Chiden Y."/>
            <person name="Fujitsuka N."/>
            <person name="Fukunaka R."/>
            <person name="Hamada M."/>
            <person name="Harada C."/>
            <person name="Hayashi A."/>
            <person name="Hijishita S."/>
            <person name="Honda M."/>
            <person name="Hosokawa S."/>
            <person name="Ichikawa Y."/>
            <person name="Idonuma A."/>
            <person name="Iijima M."/>
            <person name="Ikeda M."/>
            <person name="Ikeno M."/>
            <person name="Ito K."/>
            <person name="Ito S."/>
            <person name="Ito T."/>
            <person name="Ito Y."/>
            <person name="Ito Y."/>
            <person name="Iwabuchi A."/>
            <person name="Kamiya K."/>
            <person name="Karasawa W."/>
            <person name="Kurita K."/>
            <person name="Katagiri S."/>
            <person name="Kikuta A."/>
            <person name="Kobayashi H."/>
            <person name="Kobayashi N."/>
            <person name="Machita K."/>
            <person name="Maehara T."/>
            <person name="Masukawa M."/>
            <person name="Mizubayashi T."/>
            <person name="Mukai Y."/>
            <person name="Nagasaki H."/>
            <person name="Nagata Y."/>
            <person name="Naito S."/>
            <person name="Nakashima M."/>
            <person name="Nakama Y."/>
            <person name="Nakamichi Y."/>
            <person name="Nakamura M."/>
            <person name="Meguro A."/>
            <person name="Negishi M."/>
            <person name="Ohta I."/>
            <person name="Ohta T."/>
            <person name="Okamoto M."/>
            <person name="Ono N."/>
            <person name="Saji S."/>
            <person name="Sakaguchi M."/>
            <person name="Sakai K."/>
            <person name="Shibata M."/>
            <person name="Shimokawa T."/>
            <person name="Song J."/>
            <person name="Takazaki Y."/>
            <person name="Terasawa K."/>
            <person name="Tsugane M."/>
            <person name="Tsuji K."/>
            <person name="Ueda S."/>
            <person name="Waki K."/>
            <person name="Yamagata H."/>
            <person name="Yamamoto M."/>
            <person name="Yamamoto S."/>
            <person name="Yamane H."/>
            <person name="Yoshiki S."/>
            <person name="Yoshihara R."/>
            <person name="Yukawa K."/>
            <person name="Zhong H."/>
            <person name="Yano M."/>
            <person name="Yuan Q."/>
            <person name="Ouyang S."/>
            <person name="Liu J."/>
            <person name="Jones K.M."/>
            <person name="Gansberger K."/>
            <person name="Moffat K."/>
            <person name="Hill J."/>
            <person name="Bera J."/>
            <person name="Fadrosh D."/>
            <person name="Jin S."/>
            <person name="Johri S."/>
            <person name="Kim M."/>
            <person name="Overton L."/>
            <person name="Reardon M."/>
            <person name="Tsitrin T."/>
            <person name="Vuong H."/>
            <person name="Weaver B."/>
            <person name="Ciecko A."/>
            <person name="Tallon L."/>
            <person name="Jackson J."/>
            <person name="Pai G."/>
            <person name="Aken S.V."/>
            <person name="Utterback T."/>
            <person name="Reidmuller S."/>
            <person name="Feldblyum T."/>
            <person name="Hsiao J."/>
            <person name="Zismann V."/>
            <person name="Iobst S."/>
            <person name="de Vazeille A.R."/>
            <person name="Buell C.R."/>
            <person name="Ying K."/>
            <person name="Li Y."/>
            <person name="Lu T."/>
            <person name="Huang Y."/>
            <person name="Zhao Q."/>
            <person name="Feng Q."/>
            <person name="Zhang L."/>
            <person name="Zhu J."/>
            <person name="Weng Q."/>
            <person name="Mu J."/>
            <person name="Lu Y."/>
            <person name="Fan D."/>
            <person name="Liu Y."/>
            <person name="Guan J."/>
            <person name="Zhang Y."/>
            <person name="Yu S."/>
            <person name="Liu X."/>
            <person name="Zhang Y."/>
            <person name="Hong G."/>
            <person name="Han B."/>
            <person name="Choisne N."/>
            <person name="Demange N."/>
            <person name="Orjeda G."/>
            <person name="Samain S."/>
            <person name="Cattolico L."/>
            <person name="Pelletier E."/>
            <person name="Couloux A."/>
            <person name="Segurens B."/>
            <person name="Wincker P."/>
            <person name="D'Hont A."/>
            <person name="Scarpelli C."/>
            <person name="Weissenbach J."/>
            <person name="Salanoubat M."/>
            <person name="Quetier F."/>
            <person name="Yu Y."/>
            <person name="Kim H.R."/>
            <person name="Rambo T."/>
            <person name="Currie J."/>
            <person name="Collura K."/>
            <person name="Luo M."/>
            <person name="Yang T."/>
            <person name="Ammiraju J.S.S."/>
            <person name="Engler F."/>
            <person name="Soderlund C."/>
            <person name="Wing R.A."/>
            <person name="Palmer L.E."/>
            <person name="de la Bastide M."/>
            <person name="Spiegel L."/>
            <person name="Nascimento L."/>
            <person name="Zutavern T."/>
            <person name="O'Shaughnessy A."/>
            <person name="Dike S."/>
            <person name="Dedhia N."/>
            <person name="Preston R."/>
            <person name="Balija V."/>
            <person name="McCombie W.R."/>
            <person name="Chow T."/>
            <person name="Chen H."/>
            <person name="Chung M."/>
            <person name="Chen C."/>
            <person name="Shaw J."/>
            <person name="Wu H."/>
            <person name="Hsiao K."/>
            <person name="Chao Y."/>
            <person name="Chu M."/>
            <person name="Cheng C."/>
            <person name="Hour A."/>
            <person name="Lee P."/>
            <person name="Lin S."/>
            <person name="Lin Y."/>
            <person name="Liou J."/>
            <person name="Liu S."/>
            <person name="Hsing Y."/>
            <person name="Raghuvanshi S."/>
            <person name="Mohanty A."/>
            <person name="Bharti A.K."/>
            <person name="Gaur A."/>
            <person name="Gupta V."/>
            <person name="Kumar D."/>
            <person name="Ravi V."/>
            <person name="Vij S."/>
            <person name="Kapur A."/>
            <person name="Khurana P."/>
            <person name="Khurana P."/>
            <person name="Khurana J.P."/>
            <person name="Tyagi A.K."/>
            <person name="Gaikwad K."/>
            <person name="Singh A."/>
            <person name="Dalal V."/>
            <person name="Srivastava S."/>
            <person name="Dixit A."/>
            <person name="Pal A.K."/>
            <person name="Ghazi I.A."/>
            <person name="Yadav M."/>
            <person name="Pandit A."/>
            <person name="Bhargava A."/>
            <person name="Sureshbabu K."/>
            <person name="Batra K."/>
            <person name="Sharma T.R."/>
            <person name="Mohapatra T."/>
            <person name="Singh N.K."/>
            <person name="Messing J."/>
            <person name="Nelson A.B."/>
            <person name="Fuks G."/>
            <person name="Kavchok S."/>
            <person name="Keizer G."/>
            <person name="Linton E."/>
            <person name="Llaca V."/>
            <person name="Song R."/>
            <person name="Tanyolac B."/>
            <person name="Young S."/>
            <person name="Ho-Il K."/>
            <person name="Hahn J.H."/>
            <person name="Sangsakoo G."/>
            <person name="Vanavichit A."/>
            <person name="de Mattos Luiz.A.T."/>
            <person name="Zimmer P.D."/>
            <person name="Malone G."/>
            <person name="Dellagostin O."/>
            <person name="de Oliveira A.C."/>
            <person name="Bevan M."/>
            <person name="Bancroft I."/>
            <person name="Minx P."/>
            <person name="Cordum H."/>
            <person name="Wilson R."/>
            <person name="Cheng Z."/>
            <person name="Jin W."/>
            <person name="Jiang J."/>
            <person name="Leong S.A."/>
            <person name="Iwama H."/>
            <person name="Gojobori T."/>
            <person name="Itoh T."/>
            <person name="Niimura Y."/>
            <person name="Fujii Y."/>
            <person name="Habara T."/>
            <person name="Sakai H."/>
            <person name="Sato Y."/>
            <person name="Wilson G."/>
            <person name="Kumar K."/>
            <person name="McCouch S."/>
            <person name="Juretic N."/>
            <person name="Hoen D."/>
            <person name="Wright S."/>
            <person name="Bruskiewich R."/>
            <person name="Bureau T."/>
            <person name="Miyao A."/>
            <person name="Hirochika H."/>
            <person name="Nishikawa T."/>
            <person name="Kadowaki K."/>
            <person name="Sugiura M."/>
            <person name="Burr B."/>
            <person name="Sasaki T."/>
        </authorList>
    </citation>
    <scope>NUCLEOTIDE SEQUENCE [LARGE SCALE GENOMIC DNA]</scope>
    <source>
        <strain evidence="3">cv. Nipponbare</strain>
    </source>
</reference>
<dbReference type="Proteomes" id="UP000059680">
    <property type="component" value="Chromosome 3"/>
</dbReference>
<name>A0A0N7KGV1_ORYSJ</name>